<comment type="caution">
    <text evidence="1">The sequence shown here is derived from an EMBL/GenBank/DDBJ whole genome shotgun (WGS) entry which is preliminary data.</text>
</comment>
<organism evidence="1 2">
    <name type="scientific">Rhodanobacter caeni</name>
    <dbReference type="NCBI Taxonomy" id="657654"/>
    <lineage>
        <taxon>Bacteria</taxon>
        <taxon>Pseudomonadati</taxon>
        <taxon>Pseudomonadota</taxon>
        <taxon>Gammaproteobacteria</taxon>
        <taxon>Lysobacterales</taxon>
        <taxon>Rhodanobacteraceae</taxon>
        <taxon>Rhodanobacter</taxon>
    </lineage>
</organism>
<dbReference type="Proteomes" id="UP001500657">
    <property type="component" value="Unassembled WGS sequence"/>
</dbReference>
<gene>
    <name evidence="1" type="ORF">GCM10009126_15380</name>
</gene>
<sequence>MDKTTHIRQRMSQRGISSDMLDLVIGYGEAEGDKIVLSRKHSARLLAAARTLNKIVDKGGLVVVADGEAQITAYNYTGRKH</sequence>
<protein>
    <recommendedName>
        <fullName evidence="3">DUF4258 domain-containing protein</fullName>
    </recommendedName>
</protein>
<evidence type="ECO:0000313" key="1">
    <source>
        <dbReference type="EMBL" id="GAA0250855.1"/>
    </source>
</evidence>
<proteinExistence type="predicted"/>
<name>A0ABN0UHL5_9GAMM</name>
<evidence type="ECO:0000313" key="2">
    <source>
        <dbReference type="Proteomes" id="UP001500657"/>
    </source>
</evidence>
<accession>A0ABN0UHL5</accession>
<reference evidence="1 2" key="1">
    <citation type="journal article" date="2019" name="Int. J. Syst. Evol. Microbiol.">
        <title>The Global Catalogue of Microorganisms (GCM) 10K type strain sequencing project: providing services to taxonomists for standard genome sequencing and annotation.</title>
        <authorList>
            <consortium name="The Broad Institute Genomics Platform"/>
            <consortium name="The Broad Institute Genome Sequencing Center for Infectious Disease"/>
            <person name="Wu L."/>
            <person name="Ma J."/>
        </authorList>
    </citation>
    <scope>NUCLEOTIDE SEQUENCE [LARGE SCALE GENOMIC DNA]</scope>
    <source>
        <strain evidence="1 2">JCM 16242</strain>
    </source>
</reference>
<dbReference type="EMBL" id="BAAAFO010000002">
    <property type="protein sequence ID" value="GAA0250855.1"/>
    <property type="molecule type" value="Genomic_DNA"/>
</dbReference>
<keyword evidence="2" id="KW-1185">Reference proteome</keyword>
<evidence type="ECO:0008006" key="3">
    <source>
        <dbReference type="Google" id="ProtNLM"/>
    </source>
</evidence>
<dbReference type="RefSeq" id="WP_343881828.1">
    <property type="nucleotide sequence ID" value="NZ_BAAAFO010000002.1"/>
</dbReference>